<sequence length="124" mass="12845">MKFKPGQTLVLLLVFFSVAIIVTTGAVAVMIANTQASSGQELGLMAYQIAESGAEEALLRLIRVQIPPSSLPVGVGVATISVTGSGTQVITSTGVISGYSRTVQVTVQNTAGLLTILTWNEINP</sequence>
<reference evidence="1 2" key="1">
    <citation type="journal article" date="2016" name="Nat. Commun.">
        <title>Thousands of microbial genomes shed light on interconnected biogeochemical processes in an aquifer system.</title>
        <authorList>
            <person name="Anantharaman K."/>
            <person name="Brown C.T."/>
            <person name="Hug L.A."/>
            <person name="Sharon I."/>
            <person name="Castelle C.J."/>
            <person name="Probst A.J."/>
            <person name="Thomas B.C."/>
            <person name="Singh A."/>
            <person name="Wilkins M.J."/>
            <person name="Karaoz U."/>
            <person name="Brodie E.L."/>
            <person name="Williams K.H."/>
            <person name="Hubbard S.S."/>
            <person name="Banfield J.F."/>
        </authorList>
    </citation>
    <scope>NUCLEOTIDE SEQUENCE [LARGE SCALE GENOMIC DNA]</scope>
</reference>
<organism evidence="1 2">
    <name type="scientific">Candidatus Amesbacteria bacterium RIFCSPLOWO2_01_FULL_48_25</name>
    <dbReference type="NCBI Taxonomy" id="1797259"/>
    <lineage>
        <taxon>Bacteria</taxon>
        <taxon>Candidatus Amesiibacteriota</taxon>
    </lineage>
</organism>
<evidence type="ECO:0000313" key="2">
    <source>
        <dbReference type="Proteomes" id="UP000177080"/>
    </source>
</evidence>
<dbReference type="AlphaFoldDB" id="A0A1F4ZCN3"/>
<dbReference type="Proteomes" id="UP000177080">
    <property type="component" value="Unassembled WGS sequence"/>
</dbReference>
<proteinExistence type="predicted"/>
<evidence type="ECO:0008006" key="3">
    <source>
        <dbReference type="Google" id="ProtNLM"/>
    </source>
</evidence>
<accession>A0A1F4ZCN3</accession>
<comment type="caution">
    <text evidence="1">The sequence shown here is derived from an EMBL/GenBank/DDBJ whole genome shotgun (WGS) entry which is preliminary data.</text>
</comment>
<protein>
    <recommendedName>
        <fullName evidence="3">Type 4 fimbrial biogenesis protein PilX N-terminal domain-containing protein</fullName>
    </recommendedName>
</protein>
<dbReference type="EMBL" id="MEXN01000003">
    <property type="protein sequence ID" value="OGD04100.1"/>
    <property type="molecule type" value="Genomic_DNA"/>
</dbReference>
<dbReference type="STRING" id="1797259.A2989_01740"/>
<evidence type="ECO:0000313" key="1">
    <source>
        <dbReference type="EMBL" id="OGD04100.1"/>
    </source>
</evidence>
<gene>
    <name evidence="1" type="ORF">A2989_01740</name>
</gene>
<name>A0A1F4ZCN3_9BACT</name>